<feature type="region of interest" description="Disordered" evidence="1">
    <location>
        <begin position="1"/>
        <end position="60"/>
    </location>
</feature>
<evidence type="ECO:0000313" key="2">
    <source>
        <dbReference type="EMBL" id="KAA3489673.1"/>
    </source>
</evidence>
<feature type="compositionally biased region" description="Basic and acidic residues" evidence="1">
    <location>
        <begin position="27"/>
        <end position="52"/>
    </location>
</feature>
<dbReference type="AlphaFoldDB" id="A0A5B6X7J8"/>
<name>A0A5B6X7J8_9ROSI</name>
<sequence>MNTLHSSSLLDRHLDYVMSKRKPKKNTQHESKGHQQEKEKRKTNLRGSDRSSRAASAVSSVPVPAIRCLLSSAIVFARSGVVHLVGA</sequence>
<protein>
    <submittedName>
        <fullName evidence="2">Villin-1</fullName>
    </submittedName>
</protein>
<comment type="caution">
    <text evidence="2">The sequence shown here is derived from an EMBL/GenBank/DDBJ whole genome shotgun (WGS) entry which is preliminary data.</text>
</comment>
<dbReference type="OrthoDB" id="6375767at2759"/>
<evidence type="ECO:0000256" key="1">
    <source>
        <dbReference type="SAM" id="MobiDB-lite"/>
    </source>
</evidence>
<dbReference type="EMBL" id="SMMG02000001">
    <property type="protein sequence ID" value="KAA3489673.1"/>
    <property type="molecule type" value="Genomic_DNA"/>
</dbReference>
<proteinExistence type="predicted"/>
<gene>
    <name evidence="2" type="ORF">EPI10_033255</name>
</gene>
<evidence type="ECO:0000313" key="3">
    <source>
        <dbReference type="Proteomes" id="UP000325315"/>
    </source>
</evidence>
<reference evidence="3" key="1">
    <citation type="journal article" date="2019" name="Plant Biotechnol. J.">
        <title>Genome sequencing of the Australian wild diploid species Gossypium australe highlights disease resistance and delayed gland morphogenesis.</title>
        <authorList>
            <person name="Cai Y."/>
            <person name="Cai X."/>
            <person name="Wang Q."/>
            <person name="Wang P."/>
            <person name="Zhang Y."/>
            <person name="Cai C."/>
            <person name="Xu Y."/>
            <person name="Wang K."/>
            <person name="Zhou Z."/>
            <person name="Wang C."/>
            <person name="Geng S."/>
            <person name="Li B."/>
            <person name="Dong Q."/>
            <person name="Hou Y."/>
            <person name="Wang H."/>
            <person name="Ai P."/>
            <person name="Liu Z."/>
            <person name="Yi F."/>
            <person name="Sun M."/>
            <person name="An G."/>
            <person name="Cheng J."/>
            <person name="Zhang Y."/>
            <person name="Shi Q."/>
            <person name="Xie Y."/>
            <person name="Shi X."/>
            <person name="Chang Y."/>
            <person name="Huang F."/>
            <person name="Chen Y."/>
            <person name="Hong S."/>
            <person name="Mi L."/>
            <person name="Sun Q."/>
            <person name="Zhang L."/>
            <person name="Zhou B."/>
            <person name="Peng R."/>
            <person name="Zhang X."/>
            <person name="Liu F."/>
        </authorList>
    </citation>
    <scope>NUCLEOTIDE SEQUENCE [LARGE SCALE GENOMIC DNA]</scope>
    <source>
        <strain evidence="3">cv. PA1801</strain>
    </source>
</reference>
<organism evidence="2 3">
    <name type="scientific">Gossypium australe</name>
    <dbReference type="NCBI Taxonomy" id="47621"/>
    <lineage>
        <taxon>Eukaryota</taxon>
        <taxon>Viridiplantae</taxon>
        <taxon>Streptophyta</taxon>
        <taxon>Embryophyta</taxon>
        <taxon>Tracheophyta</taxon>
        <taxon>Spermatophyta</taxon>
        <taxon>Magnoliopsida</taxon>
        <taxon>eudicotyledons</taxon>
        <taxon>Gunneridae</taxon>
        <taxon>Pentapetalae</taxon>
        <taxon>rosids</taxon>
        <taxon>malvids</taxon>
        <taxon>Malvales</taxon>
        <taxon>Malvaceae</taxon>
        <taxon>Malvoideae</taxon>
        <taxon>Gossypium</taxon>
    </lineage>
</organism>
<keyword evidence="3" id="KW-1185">Reference proteome</keyword>
<dbReference type="Proteomes" id="UP000325315">
    <property type="component" value="Unassembled WGS sequence"/>
</dbReference>
<accession>A0A5B6X7J8</accession>